<evidence type="ECO:0000256" key="6">
    <source>
        <dbReference type="ARBA" id="ARBA00022605"/>
    </source>
</evidence>
<comment type="caution">
    <text evidence="14">The sequence shown here is derived from an EMBL/GenBank/DDBJ whole genome shotgun (WGS) entry which is preliminary data.</text>
</comment>
<dbReference type="EC" id="4.2.1.20" evidence="12"/>
<dbReference type="NCBIfam" id="TIGR01415">
    <property type="entry name" value="trpB_rel"/>
    <property type="match status" value="1"/>
</dbReference>
<evidence type="ECO:0000256" key="5">
    <source>
        <dbReference type="ARBA" id="ARBA00011270"/>
    </source>
</evidence>
<dbReference type="GO" id="GO:0005737">
    <property type="term" value="C:cytoplasm"/>
    <property type="evidence" value="ECO:0007669"/>
    <property type="project" value="TreeGrafter"/>
</dbReference>
<dbReference type="GO" id="GO:0004834">
    <property type="term" value="F:tryptophan synthase activity"/>
    <property type="evidence" value="ECO:0007669"/>
    <property type="project" value="UniProtKB-UniRule"/>
</dbReference>
<dbReference type="InterPro" id="IPR023026">
    <property type="entry name" value="Trp_synth_beta/beta-like"/>
</dbReference>
<dbReference type="InterPro" id="IPR006316">
    <property type="entry name" value="Trp_synth_b-like"/>
</dbReference>
<dbReference type="InterPro" id="IPR001926">
    <property type="entry name" value="TrpB-like_PALP"/>
</dbReference>
<dbReference type="PANTHER" id="PTHR48077:SF6">
    <property type="entry name" value="TRYPTOPHAN SYNTHASE"/>
    <property type="match status" value="1"/>
</dbReference>
<reference evidence="14 15" key="1">
    <citation type="submission" date="2019-02" db="EMBL/GenBank/DDBJ databases">
        <title>Kribbella capetownensis sp. nov. and Kribbella speibonae sp. nov., isolated from soil.</title>
        <authorList>
            <person name="Curtis S.M."/>
            <person name="Norton I."/>
            <person name="Everest G.J."/>
            <person name="Meyers P.R."/>
        </authorList>
    </citation>
    <scope>NUCLEOTIDE SEQUENCE [LARGE SCALE GENOMIC DNA]</scope>
    <source>
        <strain evidence="14 15">YM55</strain>
    </source>
</reference>
<dbReference type="NCBIfam" id="NF009057">
    <property type="entry name" value="PRK12391.1"/>
    <property type="match status" value="1"/>
</dbReference>
<accession>A0A4R0J827</accession>
<comment type="catalytic activity">
    <reaction evidence="11 12">
        <text>(1S,2R)-1-C-(indol-3-yl)glycerol 3-phosphate + L-serine = D-glyceraldehyde 3-phosphate + L-tryptophan + H2O</text>
        <dbReference type="Rhea" id="RHEA:10532"/>
        <dbReference type="ChEBI" id="CHEBI:15377"/>
        <dbReference type="ChEBI" id="CHEBI:33384"/>
        <dbReference type="ChEBI" id="CHEBI:57912"/>
        <dbReference type="ChEBI" id="CHEBI:58866"/>
        <dbReference type="ChEBI" id="CHEBI:59776"/>
        <dbReference type="EC" id="4.2.1.20"/>
    </reaction>
</comment>
<evidence type="ECO:0000256" key="1">
    <source>
        <dbReference type="ARBA" id="ARBA00001933"/>
    </source>
</evidence>
<gene>
    <name evidence="12" type="primary">trpB</name>
    <name evidence="14" type="ORF">E0H92_07140</name>
</gene>
<evidence type="ECO:0000256" key="7">
    <source>
        <dbReference type="ARBA" id="ARBA00022822"/>
    </source>
</evidence>
<evidence type="ECO:0000256" key="2">
    <source>
        <dbReference type="ARBA" id="ARBA00002786"/>
    </source>
</evidence>
<comment type="cofactor">
    <cofactor evidence="1 12">
        <name>pyridoxal 5'-phosphate</name>
        <dbReference type="ChEBI" id="CHEBI:597326"/>
    </cofactor>
</comment>
<comment type="subunit">
    <text evidence="5 12">Tetramer of two alpha and two beta chains.</text>
</comment>
<comment type="similarity">
    <text evidence="4 12">Belongs to the TrpB family.</text>
</comment>
<dbReference type="PIRSF" id="PIRSF500824">
    <property type="entry name" value="TrpB_prok"/>
    <property type="match status" value="1"/>
</dbReference>
<protein>
    <recommendedName>
        <fullName evidence="12">Tryptophan synthase beta chain</fullName>
        <ecNumber evidence="12">4.2.1.20</ecNumber>
    </recommendedName>
</protein>
<keyword evidence="9 12" id="KW-0057">Aromatic amino acid biosynthesis</keyword>
<organism evidence="14 15">
    <name type="scientific">Kribbella speibonae</name>
    <dbReference type="NCBI Taxonomy" id="1572660"/>
    <lineage>
        <taxon>Bacteria</taxon>
        <taxon>Bacillati</taxon>
        <taxon>Actinomycetota</taxon>
        <taxon>Actinomycetes</taxon>
        <taxon>Propionibacteriales</taxon>
        <taxon>Kribbellaceae</taxon>
        <taxon>Kribbella</taxon>
    </lineage>
</organism>
<dbReference type="InterPro" id="IPR006654">
    <property type="entry name" value="Trp_synth_beta"/>
</dbReference>
<keyword evidence="7 12" id="KW-0822">Tryptophan biosynthesis</keyword>
<evidence type="ECO:0000256" key="12">
    <source>
        <dbReference type="HAMAP-Rule" id="MF_00133"/>
    </source>
</evidence>
<dbReference type="RefSeq" id="WP_131495746.1">
    <property type="nucleotide sequence ID" value="NZ_SJKC01000001.1"/>
</dbReference>
<dbReference type="InterPro" id="IPR036052">
    <property type="entry name" value="TrpB-like_PALP_sf"/>
</dbReference>
<evidence type="ECO:0000313" key="14">
    <source>
        <dbReference type="EMBL" id="TCC41424.1"/>
    </source>
</evidence>
<evidence type="ECO:0000313" key="15">
    <source>
        <dbReference type="Proteomes" id="UP000294225"/>
    </source>
</evidence>
<evidence type="ECO:0000256" key="8">
    <source>
        <dbReference type="ARBA" id="ARBA00022898"/>
    </source>
</evidence>
<dbReference type="Gene3D" id="3.40.50.1100">
    <property type="match status" value="2"/>
</dbReference>
<dbReference type="Pfam" id="PF00291">
    <property type="entry name" value="PALP"/>
    <property type="match status" value="1"/>
</dbReference>
<dbReference type="InterPro" id="IPR006653">
    <property type="entry name" value="Trp_synth_b_CS"/>
</dbReference>
<dbReference type="PANTHER" id="PTHR48077">
    <property type="entry name" value="TRYPTOPHAN SYNTHASE-RELATED"/>
    <property type="match status" value="1"/>
</dbReference>
<dbReference type="GO" id="GO:0052684">
    <property type="term" value="F:L-serine hydro-lyase (adding indole, L-tryptophan-forming) activity"/>
    <property type="evidence" value="ECO:0007669"/>
    <property type="project" value="TreeGrafter"/>
</dbReference>
<evidence type="ECO:0000256" key="10">
    <source>
        <dbReference type="ARBA" id="ARBA00023239"/>
    </source>
</evidence>
<dbReference type="AlphaFoldDB" id="A0A4R0J827"/>
<keyword evidence="10 12" id="KW-0456">Lyase</keyword>
<comment type="pathway">
    <text evidence="3 12">Amino-acid biosynthesis; L-tryptophan biosynthesis; L-tryptophan from chorismate: step 5/5.</text>
</comment>
<evidence type="ECO:0000256" key="9">
    <source>
        <dbReference type="ARBA" id="ARBA00023141"/>
    </source>
</evidence>
<dbReference type="CDD" id="cd06446">
    <property type="entry name" value="Trp-synth_B"/>
    <property type="match status" value="1"/>
</dbReference>
<feature type="modified residue" description="N6-(pyridoxal phosphate)lysine" evidence="12">
    <location>
        <position position="112"/>
    </location>
</feature>
<dbReference type="UniPathway" id="UPA00035">
    <property type="reaction ID" value="UER00044"/>
</dbReference>
<name>A0A4R0J827_9ACTN</name>
<evidence type="ECO:0000256" key="4">
    <source>
        <dbReference type="ARBA" id="ARBA00009982"/>
    </source>
</evidence>
<dbReference type="Proteomes" id="UP000294225">
    <property type="component" value="Unassembled WGS sequence"/>
</dbReference>
<dbReference type="EMBL" id="SJKC01000001">
    <property type="protein sequence ID" value="TCC41424.1"/>
    <property type="molecule type" value="Genomic_DNA"/>
</dbReference>
<evidence type="ECO:0000256" key="3">
    <source>
        <dbReference type="ARBA" id="ARBA00004733"/>
    </source>
</evidence>
<proteinExistence type="inferred from homology"/>
<keyword evidence="6 12" id="KW-0028">Amino-acid biosynthesis</keyword>
<sequence length="456" mass="49307">MTPTKILLPEDELPTRWYNVLHDLPTPPPPVLHPGTGQPIGPDDLTPLFPMDLILQEVSQEQYVDIPGEVLDVYRLWRPSPLYRAHRLEKALDTPARIYYKYEGVSPAGSHKPNTAVPQAFYNAKSGVRKLTTETGAGQWGTALAFACAQFGLECEVWQVRASYDQKPYRRAMMQVFGATVHPSPSDLTEAGRKILAGDPDSTGSLGIAISEAVEAAVQDPEVHYALGSVLNHVLLHQTVIGEEALMQLAMVGETPDLIVGCTGGGSNFGGLAFPFLREKWAGRMSPVVRAVEPAACPSLTQGTYAYDFGDTIGMTPLMKMHTLGHDFIPDPIHAGGLRYHGMSPLISHLYETGEIEAVAKPQSECFAAGVQFARTEGIVPAPEPTHALAAAVEEAQRCKESGEEKVILTALCGHGHLDLAAYDAYLSNAITDRTWEDAEIQSAVAEALTHLPAIS</sequence>
<dbReference type="PIRSF" id="PIRSF001413">
    <property type="entry name" value="Trp_syn_beta"/>
    <property type="match status" value="1"/>
</dbReference>
<dbReference type="SUPFAM" id="SSF53686">
    <property type="entry name" value="Tryptophan synthase beta subunit-like PLP-dependent enzymes"/>
    <property type="match status" value="1"/>
</dbReference>
<dbReference type="GO" id="GO:0030170">
    <property type="term" value="F:pyridoxal phosphate binding"/>
    <property type="evidence" value="ECO:0007669"/>
    <property type="project" value="InterPro"/>
</dbReference>
<evidence type="ECO:0000259" key="13">
    <source>
        <dbReference type="Pfam" id="PF00291"/>
    </source>
</evidence>
<dbReference type="HAMAP" id="MF_00133">
    <property type="entry name" value="Trp_synth_beta"/>
    <property type="match status" value="1"/>
</dbReference>
<feature type="domain" description="Tryptophan synthase beta chain-like PALP" evidence="13">
    <location>
        <begin position="76"/>
        <end position="414"/>
    </location>
</feature>
<dbReference type="PROSITE" id="PS00168">
    <property type="entry name" value="TRP_SYNTHASE_BETA"/>
    <property type="match status" value="1"/>
</dbReference>
<keyword evidence="8 12" id="KW-0663">Pyridoxal phosphate</keyword>
<evidence type="ECO:0000256" key="11">
    <source>
        <dbReference type="ARBA" id="ARBA00049047"/>
    </source>
</evidence>
<comment type="function">
    <text evidence="2 12">The beta subunit is responsible for the synthesis of L-tryptophan from indole and L-serine.</text>
</comment>